<gene>
    <name evidence="7" type="ORF">UAU_01333</name>
</gene>
<dbReference type="Gene3D" id="3.20.20.80">
    <property type="entry name" value="Glycosidases"/>
    <property type="match status" value="1"/>
</dbReference>
<dbReference type="PRINTS" id="PR00131">
    <property type="entry name" value="GLHYDRLASE1"/>
</dbReference>
<dbReference type="PANTHER" id="PTHR10353">
    <property type="entry name" value="GLYCOSYL HYDROLASE"/>
    <property type="match status" value="1"/>
</dbReference>
<evidence type="ECO:0000256" key="5">
    <source>
        <dbReference type="RuleBase" id="RU003690"/>
    </source>
</evidence>
<dbReference type="InterPro" id="IPR017853">
    <property type="entry name" value="GH"/>
</dbReference>
<dbReference type="Pfam" id="PF00232">
    <property type="entry name" value="Glyco_hydro_1"/>
    <property type="match status" value="1"/>
</dbReference>
<keyword evidence="3 6" id="KW-0326">Glycosidase</keyword>
<dbReference type="eggNOG" id="COG2723">
    <property type="taxonomic scope" value="Bacteria"/>
</dbReference>
<dbReference type="InterPro" id="IPR001360">
    <property type="entry name" value="Glyco_hydro_1"/>
</dbReference>
<evidence type="ECO:0000256" key="4">
    <source>
        <dbReference type="PROSITE-ProRule" id="PRU10055"/>
    </source>
</evidence>
<dbReference type="PANTHER" id="PTHR10353:SF136">
    <property type="entry name" value="ARYL-PHOSPHO-BETA-D-GLUCOSIDASE BGLC"/>
    <property type="match status" value="1"/>
</dbReference>
<evidence type="ECO:0000256" key="6">
    <source>
        <dbReference type="RuleBase" id="RU004468"/>
    </source>
</evidence>
<comment type="caution">
    <text evidence="7">The sequence shown here is derived from an EMBL/GenBank/DDBJ whole genome shotgun (WGS) entry which is preliminary data.</text>
</comment>
<evidence type="ECO:0000313" key="7">
    <source>
        <dbReference type="EMBL" id="EOH95371.1"/>
    </source>
</evidence>
<feature type="active site" description="Nucleophile" evidence="4">
    <location>
        <position position="358"/>
    </location>
</feature>
<evidence type="ECO:0000256" key="2">
    <source>
        <dbReference type="ARBA" id="ARBA00022801"/>
    </source>
</evidence>
<name>R2SRE6_9ENTE</name>
<dbReference type="InterPro" id="IPR018120">
    <property type="entry name" value="Glyco_hydro_1_AS"/>
</dbReference>
<protein>
    <recommendedName>
        <fullName evidence="9">Beta-glucosidase</fullName>
    </recommendedName>
</protein>
<dbReference type="FunFam" id="3.20.20.80:FF:000004">
    <property type="entry name" value="Beta-glucosidase 6-phospho-beta-glucosidase"/>
    <property type="match status" value="1"/>
</dbReference>
<keyword evidence="8" id="KW-1185">Reference proteome</keyword>
<comment type="similarity">
    <text evidence="1 5">Belongs to the glycosyl hydrolase 1 family.</text>
</comment>
<dbReference type="RefSeq" id="WP_010756363.1">
    <property type="nucleotide sequence ID" value="NZ_ASWD01000002.1"/>
</dbReference>
<dbReference type="STRING" id="160454.RV10_GL000433"/>
<dbReference type="GO" id="GO:0016052">
    <property type="term" value="P:carbohydrate catabolic process"/>
    <property type="evidence" value="ECO:0007669"/>
    <property type="project" value="TreeGrafter"/>
</dbReference>
<dbReference type="AlphaFoldDB" id="R2SRE6"/>
<dbReference type="EMBL" id="AJAQ01000011">
    <property type="protein sequence ID" value="EOH95371.1"/>
    <property type="molecule type" value="Genomic_DNA"/>
</dbReference>
<accession>R2SRE6</accession>
<organism evidence="7 8">
    <name type="scientific">Enterococcus pallens ATCC BAA-351</name>
    <dbReference type="NCBI Taxonomy" id="1158607"/>
    <lineage>
        <taxon>Bacteria</taxon>
        <taxon>Bacillati</taxon>
        <taxon>Bacillota</taxon>
        <taxon>Bacilli</taxon>
        <taxon>Lactobacillales</taxon>
        <taxon>Enterococcaceae</taxon>
        <taxon>Enterococcus</taxon>
    </lineage>
</organism>
<keyword evidence="2 6" id="KW-0378">Hydrolase</keyword>
<sequence>MREKQFLWGASTSAFQVEGGYQEDGKGLSTADARTVPPGIADAKVAADHYHHMVEDVALMKELGLTIYRFSFNWSRIMGDGFEPNQQGIDFYNQLIDECLRADIVPFPTLYHFEMPQALVDKFGGWKSRECISCFVDYAKVCFEAFGDRVKMWGTINEQLIVSAASDLNGNHEKDAAQKMKDMYQMSYHMSLAEKLTIQLFRKLVPEGEIGPICSMQVVYPESPLPANILAAKNAEDFLQHCFLDMSVFGRYPQAYRRYLEKKGWYPETQPEDVKTLTDNKPDLIGINYYCSTCIRALKPNEDTSKLPPFYRNELFTLGSNPYLKKTKWMEFGIDPEGLYIGMRDIYERYHLPMIVTENGLAYSDELIDDQIHDPYRIDYLSAHISQCERFVSEGYPLLGYCAWSLLDLVSSHQGFKKRYGLIYVDRTDEDVKQCRRIPKDSYYWYQTKIRDGLKD</sequence>
<reference evidence="7 8" key="1">
    <citation type="submission" date="2013-02" db="EMBL/GenBank/DDBJ databases">
        <title>The Genome Sequence of Enterococcus pallens BAA-351.</title>
        <authorList>
            <consortium name="The Broad Institute Genome Sequencing Platform"/>
            <consortium name="The Broad Institute Genome Sequencing Center for Infectious Disease"/>
            <person name="Earl A.M."/>
            <person name="Gilmore M.S."/>
            <person name="Lebreton F."/>
            <person name="Walker B."/>
            <person name="Young S.K."/>
            <person name="Zeng Q."/>
            <person name="Gargeya S."/>
            <person name="Fitzgerald M."/>
            <person name="Haas B."/>
            <person name="Abouelleil A."/>
            <person name="Alvarado L."/>
            <person name="Arachchi H.M."/>
            <person name="Berlin A.M."/>
            <person name="Chapman S.B."/>
            <person name="Dewar J."/>
            <person name="Goldberg J."/>
            <person name="Griggs A."/>
            <person name="Gujja S."/>
            <person name="Hansen M."/>
            <person name="Howarth C."/>
            <person name="Imamovic A."/>
            <person name="Larimer J."/>
            <person name="McCowan C."/>
            <person name="Murphy C."/>
            <person name="Neiman D."/>
            <person name="Pearson M."/>
            <person name="Priest M."/>
            <person name="Roberts A."/>
            <person name="Saif S."/>
            <person name="Shea T."/>
            <person name="Sisk P."/>
            <person name="Sykes S."/>
            <person name="Wortman J."/>
            <person name="Nusbaum C."/>
            <person name="Birren B."/>
        </authorList>
    </citation>
    <scope>NUCLEOTIDE SEQUENCE [LARGE SCALE GENOMIC DNA]</scope>
    <source>
        <strain evidence="7 8">ATCC BAA-351</strain>
    </source>
</reference>
<evidence type="ECO:0008006" key="9">
    <source>
        <dbReference type="Google" id="ProtNLM"/>
    </source>
</evidence>
<dbReference type="GO" id="GO:0005829">
    <property type="term" value="C:cytosol"/>
    <property type="evidence" value="ECO:0007669"/>
    <property type="project" value="TreeGrafter"/>
</dbReference>
<dbReference type="OrthoDB" id="2339329at2"/>
<dbReference type="SUPFAM" id="SSF51445">
    <property type="entry name" value="(Trans)glycosidases"/>
    <property type="match status" value="1"/>
</dbReference>
<evidence type="ECO:0000256" key="1">
    <source>
        <dbReference type="ARBA" id="ARBA00010838"/>
    </source>
</evidence>
<dbReference type="InterPro" id="IPR033132">
    <property type="entry name" value="GH_1_N_CS"/>
</dbReference>
<dbReference type="PROSITE" id="PS00653">
    <property type="entry name" value="GLYCOSYL_HYDROL_F1_2"/>
    <property type="match status" value="1"/>
</dbReference>
<evidence type="ECO:0000313" key="8">
    <source>
        <dbReference type="Proteomes" id="UP000013782"/>
    </source>
</evidence>
<dbReference type="PATRIC" id="fig|1158607.3.peg.1318"/>
<dbReference type="PROSITE" id="PS00572">
    <property type="entry name" value="GLYCOSYL_HYDROL_F1_1"/>
    <property type="match status" value="1"/>
</dbReference>
<evidence type="ECO:0000256" key="3">
    <source>
        <dbReference type="ARBA" id="ARBA00023295"/>
    </source>
</evidence>
<dbReference type="HOGENOM" id="CLU_001859_0_1_9"/>
<dbReference type="GO" id="GO:0008422">
    <property type="term" value="F:beta-glucosidase activity"/>
    <property type="evidence" value="ECO:0007669"/>
    <property type="project" value="TreeGrafter"/>
</dbReference>
<dbReference type="Proteomes" id="UP000013782">
    <property type="component" value="Unassembled WGS sequence"/>
</dbReference>
<proteinExistence type="inferred from homology"/>